<dbReference type="EMBL" id="KV454002">
    <property type="protein sequence ID" value="ODQ47946.1"/>
    <property type="molecule type" value="Genomic_DNA"/>
</dbReference>
<dbReference type="Proteomes" id="UP000094455">
    <property type="component" value="Unassembled WGS sequence"/>
</dbReference>
<dbReference type="GeneID" id="30177664"/>
<accession>A0A1E3NPJ7</accession>
<dbReference type="AlphaFoldDB" id="A0A1E3NPJ7"/>
<evidence type="ECO:0000313" key="1">
    <source>
        <dbReference type="EMBL" id="ODQ47946.1"/>
    </source>
</evidence>
<evidence type="ECO:0000313" key="2">
    <source>
        <dbReference type="Proteomes" id="UP000094455"/>
    </source>
</evidence>
<proteinExistence type="predicted"/>
<organism evidence="1 2">
    <name type="scientific">Pichia membranifaciens NRRL Y-2026</name>
    <dbReference type="NCBI Taxonomy" id="763406"/>
    <lineage>
        <taxon>Eukaryota</taxon>
        <taxon>Fungi</taxon>
        <taxon>Dikarya</taxon>
        <taxon>Ascomycota</taxon>
        <taxon>Saccharomycotina</taxon>
        <taxon>Pichiomycetes</taxon>
        <taxon>Pichiales</taxon>
        <taxon>Pichiaceae</taxon>
        <taxon>Pichia</taxon>
    </lineage>
</organism>
<sequence length="94" mass="10591">MIELNKRLFATANRILNGNSRWLVITWSTFCGRSHIFIVCFFVVRGQAKGVLTQYVYSFTNEKCLFLAGEAFGSAVSSVVPVGKRNGILWEVKK</sequence>
<keyword evidence="2" id="KW-1185">Reference proteome</keyword>
<dbReference type="RefSeq" id="XP_019019059.1">
    <property type="nucleotide sequence ID" value="XM_019160977.1"/>
</dbReference>
<reference evidence="1 2" key="1">
    <citation type="journal article" date="2016" name="Proc. Natl. Acad. Sci. U.S.A.">
        <title>Comparative genomics of biotechnologically important yeasts.</title>
        <authorList>
            <person name="Riley R."/>
            <person name="Haridas S."/>
            <person name="Wolfe K.H."/>
            <person name="Lopes M.R."/>
            <person name="Hittinger C.T."/>
            <person name="Goeker M."/>
            <person name="Salamov A.A."/>
            <person name="Wisecaver J.H."/>
            <person name="Long T.M."/>
            <person name="Calvey C.H."/>
            <person name="Aerts A.L."/>
            <person name="Barry K.W."/>
            <person name="Choi C."/>
            <person name="Clum A."/>
            <person name="Coughlan A.Y."/>
            <person name="Deshpande S."/>
            <person name="Douglass A.P."/>
            <person name="Hanson S.J."/>
            <person name="Klenk H.-P."/>
            <person name="LaButti K.M."/>
            <person name="Lapidus A."/>
            <person name="Lindquist E.A."/>
            <person name="Lipzen A.M."/>
            <person name="Meier-Kolthoff J.P."/>
            <person name="Ohm R.A."/>
            <person name="Otillar R.P."/>
            <person name="Pangilinan J.L."/>
            <person name="Peng Y."/>
            <person name="Rokas A."/>
            <person name="Rosa C.A."/>
            <person name="Scheuner C."/>
            <person name="Sibirny A.A."/>
            <person name="Slot J.C."/>
            <person name="Stielow J.B."/>
            <person name="Sun H."/>
            <person name="Kurtzman C.P."/>
            <person name="Blackwell M."/>
            <person name="Grigoriev I.V."/>
            <person name="Jeffries T.W."/>
        </authorList>
    </citation>
    <scope>NUCLEOTIDE SEQUENCE [LARGE SCALE GENOMIC DNA]</scope>
    <source>
        <strain evidence="1 2">NRRL Y-2026</strain>
    </source>
</reference>
<protein>
    <submittedName>
        <fullName evidence="1">Uncharacterized protein</fullName>
    </submittedName>
</protein>
<gene>
    <name evidence="1" type="ORF">PICMEDRAFT_15816</name>
</gene>
<name>A0A1E3NPJ7_9ASCO</name>